<dbReference type="GO" id="GO:0004784">
    <property type="term" value="F:superoxide dismutase activity"/>
    <property type="evidence" value="ECO:0007669"/>
    <property type="project" value="UniProtKB-EC"/>
</dbReference>
<gene>
    <name evidence="3" type="ORF">INT45_006393</name>
</gene>
<evidence type="ECO:0000313" key="3">
    <source>
        <dbReference type="EMBL" id="KAG2226986.1"/>
    </source>
</evidence>
<comment type="similarity">
    <text evidence="1">Belongs to the Cu-Zn superoxide dismutase family.</text>
</comment>
<comment type="cofactor">
    <cofactor evidence="1">
        <name>Zn(2+)</name>
        <dbReference type="ChEBI" id="CHEBI:29105"/>
    </cofactor>
    <text evidence="1">Binds 1 zinc ion per subunit.</text>
</comment>
<comment type="catalytic activity">
    <reaction evidence="1">
        <text>2 superoxide + 2 H(+) = H2O2 + O2</text>
        <dbReference type="Rhea" id="RHEA:20696"/>
        <dbReference type="ChEBI" id="CHEBI:15378"/>
        <dbReference type="ChEBI" id="CHEBI:15379"/>
        <dbReference type="ChEBI" id="CHEBI:16240"/>
        <dbReference type="ChEBI" id="CHEBI:18421"/>
        <dbReference type="EC" id="1.15.1.1"/>
    </reaction>
</comment>
<keyword evidence="1" id="KW-0479">Metal-binding</keyword>
<keyword evidence="1" id="KW-0862">Zinc</keyword>
<dbReference type="InterPro" id="IPR024134">
    <property type="entry name" value="SOD_Cu/Zn_/chaperone"/>
</dbReference>
<dbReference type="InterPro" id="IPR001424">
    <property type="entry name" value="SOD_Cu_Zn_dom"/>
</dbReference>
<dbReference type="PRINTS" id="PR00068">
    <property type="entry name" value="CUZNDISMTASE"/>
</dbReference>
<keyword evidence="1" id="KW-0560">Oxidoreductase</keyword>
<accession>A0A8H7VLE0</accession>
<sequence>MVNAVAYLQGATAVGLVWFSQDHGSHTTSIYANVTGVAPGDHGMHIHQYGDLSQGCASLGLHFNPFERDHGAPTDHVKHPGDFGNAMADAHGNIQYHLTVDSLEFSGENSILGRGIILHGGKDDLGKGHSPDSKLTGDSGERLACGIIGLAPDDMTLD</sequence>
<dbReference type="PROSITE" id="PS00332">
    <property type="entry name" value="SOD_CU_ZN_2"/>
    <property type="match status" value="1"/>
</dbReference>
<dbReference type="PANTHER" id="PTHR10003">
    <property type="entry name" value="SUPEROXIDE DISMUTASE CU-ZN -RELATED"/>
    <property type="match status" value="1"/>
</dbReference>
<dbReference type="InterPro" id="IPR018152">
    <property type="entry name" value="SOD_Cu/Zn_BS"/>
</dbReference>
<comment type="function">
    <text evidence="1">Destroys radicals which are normally produced within the cells and which are toxic to biological systems.</text>
</comment>
<dbReference type="OrthoDB" id="2015551at2759"/>
<dbReference type="EMBL" id="JAEPRB010000011">
    <property type="protein sequence ID" value="KAG2226986.1"/>
    <property type="molecule type" value="Genomic_DNA"/>
</dbReference>
<dbReference type="Proteomes" id="UP000646827">
    <property type="component" value="Unassembled WGS sequence"/>
</dbReference>
<feature type="domain" description="Superoxide dismutase copper/zinc binding" evidence="2">
    <location>
        <begin position="15"/>
        <end position="148"/>
    </location>
</feature>
<dbReference type="CDD" id="cd00305">
    <property type="entry name" value="Cu-Zn_Superoxide_Dismutase"/>
    <property type="match status" value="1"/>
</dbReference>
<comment type="caution">
    <text evidence="3">The sequence shown here is derived from an EMBL/GenBank/DDBJ whole genome shotgun (WGS) entry which is preliminary data.</text>
</comment>
<dbReference type="SUPFAM" id="SSF49329">
    <property type="entry name" value="Cu,Zn superoxide dismutase-like"/>
    <property type="match status" value="1"/>
</dbReference>
<evidence type="ECO:0000259" key="2">
    <source>
        <dbReference type="Pfam" id="PF00080"/>
    </source>
</evidence>
<dbReference type="InterPro" id="IPR036423">
    <property type="entry name" value="SOD-like_Cu/Zn_dom_sf"/>
</dbReference>
<proteinExistence type="inferred from homology"/>
<dbReference type="Gene3D" id="2.60.40.200">
    <property type="entry name" value="Superoxide dismutase, copper/zinc binding domain"/>
    <property type="match status" value="1"/>
</dbReference>
<evidence type="ECO:0000313" key="4">
    <source>
        <dbReference type="Proteomes" id="UP000646827"/>
    </source>
</evidence>
<protein>
    <recommendedName>
        <fullName evidence="1">Superoxide dismutase [Cu-Zn]</fullName>
        <ecNumber evidence="1">1.15.1.1</ecNumber>
    </recommendedName>
</protein>
<dbReference type="AlphaFoldDB" id="A0A8H7VLE0"/>
<dbReference type="Pfam" id="PF00080">
    <property type="entry name" value="Sod_Cu"/>
    <property type="match status" value="1"/>
</dbReference>
<organism evidence="3 4">
    <name type="scientific">Circinella minor</name>
    <dbReference type="NCBI Taxonomy" id="1195481"/>
    <lineage>
        <taxon>Eukaryota</taxon>
        <taxon>Fungi</taxon>
        <taxon>Fungi incertae sedis</taxon>
        <taxon>Mucoromycota</taxon>
        <taxon>Mucoromycotina</taxon>
        <taxon>Mucoromycetes</taxon>
        <taxon>Mucorales</taxon>
        <taxon>Lichtheimiaceae</taxon>
        <taxon>Circinella</taxon>
    </lineage>
</organism>
<keyword evidence="1" id="KW-0186">Copper</keyword>
<dbReference type="EC" id="1.15.1.1" evidence="1"/>
<dbReference type="PROSITE" id="PS00087">
    <property type="entry name" value="SOD_CU_ZN_1"/>
    <property type="match status" value="1"/>
</dbReference>
<dbReference type="GO" id="GO:0005507">
    <property type="term" value="F:copper ion binding"/>
    <property type="evidence" value="ECO:0007669"/>
    <property type="project" value="InterPro"/>
</dbReference>
<comment type="cofactor">
    <cofactor evidence="1">
        <name>Cu cation</name>
        <dbReference type="ChEBI" id="CHEBI:23378"/>
    </cofactor>
    <text evidence="1">Binds 1 copper ion per subunit.</text>
</comment>
<keyword evidence="4" id="KW-1185">Reference proteome</keyword>
<name>A0A8H7VLE0_9FUNG</name>
<reference evidence="3 4" key="1">
    <citation type="submission" date="2020-12" db="EMBL/GenBank/DDBJ databases">
        <title>Metabolic potential, ecology and presence of endohyphal bacteria is reflected in genomic diversity of Mucoromycotina.</title>
        <authorList>
            <person name="Muszewska A."/>
            <person name="Okrasinska A."/>
            <person name="Steczkiewicz K."/>
            <person name="Drgas O."/>
            <person name="Orlowska M."/>
            <person name="Perlinska-Lenart U."/>
            <person name="Aleksandrzak-Piekarczyk T."/>
            <person name="Szatraj K."/>
            <person name="Zielenkiewicz U."/>
            <person name="Pilsyk S."/>
            <person name="Malc E."/>
            <person name="Mieczkowski P."/>
            <person name="Kruszewska J.S."/>
            <person name="Biernat P."/>
            <person name="Pawlowska J."/>
        </authorList>
    </citation>
    <scope>NUCLEOTIDE SEQUENCE [LARGE SCALE GENOMIC DNA]</scope>
    <source>
        <strain evidence="3 4">CBS 142.35</strain>
    </source>
</reference>
<evidence type="ECO:0000256" key="1">
    <source>
        <dbReference type="RuleBase" id="RU000393"/>
    </source>
</evidence>